<evidence type="ECO:0000313" key="1">
    <source>
        <dbReference type="EMBL" id="KAJ8983874.1"/>
    </source>
</evidence>
<protein>
    <submittedName>
        <fullName evidence="1">Uncharacterized protein</fullName>
    </submittedName>
</protein>
<dbReference type="Proteomes" id="UP001162164">
    <property type="component" value="Unassembled WGS sequence"/>
</dbReference>
<dbReference type="EMBL" id="JAPWTJ010000056">
    <property type="protein sequence ID" value="KAJ8983874.1"/>
    <property type="molecule type" value="Genomic_DNA"/>
</dbReference>
<keyword evidence="2" id="KW-1185">Reference proteome</keyword>
<organism evidence="1 2">
    <name type="scientific">Molorchus minor</name>
    <dbReference type="NCBI Taxonomy" id="1323400"/>
    <lineage>
        <taxon>Eukaryota</taxon>
        <taxon>Metazoa</taxon>
        <taxon>Ecdysozoa</taxon>
        <taxon>Arthropoda</taxon>
        <taxon>Hexapoda</taxon>
        <taxon>Insecta</taxon>
        <taxon>Pterygota</taxon>
        <taxon>Neoptera</taxon>
        <taxon>Endopterygota</taxon>
        <taxon>Coleoptera</taxon>
        <taxon>Polyphaga</taxon>
        <taxon>Cucujiformia</taxon>
        <taxon>Chrysomeloidea</taxon>
        <taxon>Cerambycidae</taxon>
        <taxon>Lamiinae</taxon>
        <taxon>Monochamini</taxon>
        <taxon>Molorchus</taxon>
    </lineage>
</organism>
<evidence type="ECO:0000313" key="2">
    <source>
        <dbReference type="Proteomes" id="UP001162164"/>
    </source>
</evidence>
<gene>
    <name evidence="1" type="ORF">NQ317_000910</name>
</gene>
<sequence>MIGRPNKVLSTSHLGGRIKNDWRIIEVCHAHNMYVSPLWTICILQLEFYANIEDFRFPLSRIIQRSLRNFVHILQRGLYELVPQIRNFPGAYLGANHGKVLATVIIIIKITVILACKRSLKPIIICSMKIKRKCFAVNMVSLQYVDVEIKCFIG</sequence>
<comment type="caution">
    <text evidence="1">The sequence shown here is derived from an EMBL/GenBank/DDBJ whole genome shotgun (WGS) entry which is preliminary data.</text>
</comment>
<proteinExistence type="predicted"/>
<reference evidence="1" key="1">
    <citation type="journal article" date="2023" name="Insect Mol. Biol.">
        <title>Genome sequencing provides insights into the evolution of gene families encoding plant cell wall-degrading enzymes in longhorned beetles.</title>
        <authorList>
            <person name="Shin N.R."/>
            <person name="Okamura Y."/>
            <person name="Kirsch R."/>
            <person name="Pauchet Y."/>
        </authorList>
    </citation>
    <scope>NUCLEOTIDE SEQUENCE</scope>
    <source>
        <strain evidence="1">MMC_N1</strain>
    </source>
</reference>
<name>A0ABQ9K1Z3_9CUCU</name>
<accession>A0ABQ9K1Z3</accession>